<comment type="caution">
    <text evidence="1">The sequence shown here is derived from an EMBL/GenBank/DDBJ whole genome shotgun (WGS) entry which is preliminary data.</text>
</comment>
<accession>A0A934KEA8</accession>
<organism evidence="1 2">
    <name type="scientific">Candidatus Dormiibacter inghamiae</name>
    <dbReference type="NCBI Taxonomy" id="3127013"/>
    <lineage>
        <taxon>Bacteria</taxon>
        <taxon>Bacillati</taxon>
        <taxon>Candidatus Dormiibacterota</taxon>
        <taxon>Candidatus Dormibacteria</taxon>
        <taxon>Candidatus Dormibacterales</taxon>
        <taxon>Candidatus Dormibacteraceae</taxon>
        <taxon>Candidatus Dormiibacter</taxon>
    </lineage>
</organism>
<proteinExistence type="predicted"/>
<dbReference type="EMBL" id="JAEKNQ010000033">
    <property type="protein sequence ID" value="MBJ7603190.1"/>
    <property type="molecule type" value="Genomic_DNA"/>
</dbReference>
<evidence type="ECO:0000313" key="2">
    <source>
        <dbReference type="Proteomes" id="UP000620075"/>
    </source>
</evidence>
<dbReference type="AlphaFoldDB" id="A0A934KEA8"/>
<evidence type="ECO:0000313" key="1">
    <source>
        <dbReference type="EMBL" id="MBJ7603190.1"/>
    </source>
</evidence>
<dbReference type="Proteomes" id="UP000620075">
    <property type="component" value="Unassembled WGS sequence"/>
</dbReference>
<dbReference type="RefSeq" id="WP_338178792.1">
    <property type="nucleotide sequence ID" value="NZ_JAEKNQ010000033.1"/>
</dbReference>
<sequence length="95" mass="10990">MSKFKRVSLSGSEELFRPTRPRVVEATEDTITEVVERPAKDRHSRHLHLAADEVQLLLDAIQAAKYPERAKPKLPLEKFERYDQLRDKLQAAPPE</sequence>
<gene>
    <name evidence="1" type="ORF">JF888_08395</name>
</gene>
<name>A0A934KEA8_9BACT</name>
<protein>
    <submittedName>
        <fullName evidence="1">Uncharacterized protein</fullName>
    </submittedName>
</protein>
<reference evidence="1 2" key="1">
    <citation type="submission" date="2020-10" db="EMBL/GenBank/DDBJ databases">
        <title>Ca. Dormibacterota MAGs.</title>
        <authorList>
            <person name="Montgomery K."/>
        </authorList>
    </citation>
    <scope>NUCLEOTIDE SEQUENCE [LARGE SCALE GENOMIC DNA]</scope>
    <source>
        <strain evidence="1">SC8811_S16_3</strain>
    </source>
</reference>